<dbReference type="Proteomes" id="UP000800235">
    <property type="component" value="Unassembled WGS sequence"/>
</dbReference>
<accession>A0A9P4P1R4</accession>
<name>A0A9P4P1R4_9PEZI</name>
<comment type="caution">
    <text evidence="2">The sequence shown here is derived from an EMBL/GenBank/DDBJ whole genome shotgun (WGS) entry which is preliminary data.</text>
</comment>
<dbReference type="AlphaFoldDB" id="A0A9P4P1R4"/>
<keyword evidence="3" id="KW-1185">Reference proteome</keyword>
<dbReference type="InterPro" id="IPR000182">
    <property type="entry name" value="GNAT_dom"/>
</dbReference>
<dbReference type="GO" id="GO:0016747">
    <property type="term" value="F:acyltransferase activity, transferring groups other than amino-acyl groups"/>
    <property type="evidence" value="ECO:0007669"/>
    <property type="project" value="InterPro"/>
</dbReference>
<dbReference type="PANTHER" id="PTHR42791">
    <property type="entry name" value="GNAT FAMILY ACETYLTRANSFERASE"/>
    <property type="match status" value="1"/>
</dbReference>
<dbReference type="EMBL" id="MU007014">
    <property type="protein sequence ID" value="KAF2435056.1"/>
    <property type="molecule type" value="Genomic_DNA"/>
</dbReference>
<evidence type="ECO:0000313" key="2">
    <source>
        <dbReference type="EMBL" id="KAF2435056.1"/>
    </source>
</evidence>
<dbReference type="OrthoDB" id="2115692at2759"/>
<sequence>MFPQPPPPTTTAITITIKPVLFADFSTIGTLENAAVNAREDKHTAVKALGDISYLQPEFQWPSFRDKLKNPKSRFIKAVDENGEIMGSASYSFYGFELEELPEGLEDAGNEGEVPRYHIDALREKEKKAAIPLTPSKIKANAQINEMEAMENESMRHWQNTFMPPNTNIKCVIVTGLGVRPAHRGKGVAKALLNWATDIADREGVFMWCHSSEMAWRTYKSVGLEVEGVLEVDLDRWAPEGMPDGGDWGVFVARYMRRLPVQLPRGSVE</sequence>
<evidence type="ECO:0000313" key="3">
    <source>
        <dbReference type="Proteomes" id="UP000800235"/>
    </source>
</evidence>
<reference evidence="2" key="1">
    <citation type="journal article" date="2020" name="Stud. Mycol.">
        <title>101 Dothideomycetes genomes: a test case for predicting lifestyles and emergence of pathogens.</title>
        <authorList>
            <person name="Haridas S."/>
            <person name="Albert R."/>
            <person name="Binder M."/>
            <person name="Bloem J."/>
            <person name="Labutti K."/>
            <person name="Salamov A."/>
            <person name="Andreopoulos B."/>
            <person name="Baker S."/>
            <person name="Barry K."/>
            <person name="Bills G."/>
            <person name="Bluhm B."/>
            <person name="Cannon C."/>
            <person name="Castanera R."/>
            <person name="Culley D."/>
            <person name="Daum C."/>
            <person name="Ezra D."/>
            <person name="Gonzalez J."/>
            <person name="Henrissat B."/>
            <person name="Kuo A."/>
            <person name="Liang C."/>
            <person name="Lipzen A."/>
            <person name="Lutzoni F."/>
            <person name="Magnuson J."/>
            <person name="Mondo S."/>
            <person name="Nolan M."/>
            <person name="Ohm R."/>
            <person name="Pangilinan J."/>
            <person name="Park H.-J."/>
            <person name="Ramirez L."/>
            <person name="Alfaro M."/>
            <person name="Sun H."/>
            <person name="Tritt A."/>
            <person name="Yoshinaga Y."/>
            <person name="Zwiers L.-H."/>
            <person name="Turgeon B."/>
            <person name="Goodwin S."/>
            <person name="Spatafora J."/>
            <person name="Crous P."/>
            <person name="Grigoriev I."/>
        </authorList>
    </citation>
    <scope>NUCLEOTIDE SEQUENCE</scope>
    <source>
        <strain evidence="2">CBS 130266</strain>
    </source>
</reference>
<dbReference type="CDD" id="cd04301">
    <property type="entry name" value="NAT_SF"/>
    <property type="match status" value="1"/>
</dbReference>
<dbReference type="SUPFAM" id="SSF55729">
    <property type="entry name" value="Acyl-CoA N-acyltransferases (Nat)"/>
    <property type="match status" value="1"/>
</dbReference>
<feature type="domain" description="N-acetyltransferase" evidence="1">
    <location>
        <begin position="170"/>
        <end position="257"/>
    </location>
</feature>
<dbReference type="InterPro" id="IPR016181">
    <property type="entry name" value="Acyl_CoA_acyltransferase"/>
</dbReference>
<evidence type="ECO:0000259" key="1">
    <source>
        <dbReference type="PROSITE" id="PS51186"/>
    </source>
</evidence>
<dbReference type="PANTHER" id="PTHR42791:SF1">
    <property type="entry name" value="N-ACETYLTRANSFERASE DOMAIN-CONTAINING PROTEIN"/>
    <property type="match status" value="1"/>
</dbReference>
<dbReference type="Gene3D" id="3.40.630.30">
    <property type="match status" value="1"/>
</dbReference>
<proteinExistence type="predicted"/>
<protein>
    <recommendedName>
        <fullName evidence="1">N-acetyltransferase domain-containing protein</fullName>
    </recommendedName>
</protein>
<organism evidence="2 3">
    <name type="scientific">Tothia fuscella</name>
    <dbReference type="NCBI Taxonomy" id="1048955"/>
    <lineage>
        <taxon>Eukaryota</taxon>
        <taxon>Fungi</taxon>
        <taxon>Dikarya</taxon>
        <taxon>Ascomycota</taxon>
        <taxon>Pezizomycotina</taxon>
        <taxon>Dothideomycetes</taxon>
        <taxon>Pleosporomycetidae</taxon>
        <taxon>Venturiales</taxon>
        <taxon>Cylindrosympodiaceae</taxon>
        <taxon>Tothia</taxon>
    </lineage>
</organism>
<dbReference type="PROSITE" id="PS51186">
    <property type="entry name" value="GNAT"/>
    <property type="match status" value="1"/>
</dbReference>
<dbReference type="Pfam" id="PF00583">
    <property type="entry name" value="Acetyltransf_1"/>
    <property type="match status" value="1"/>
</dbReference>
<dbReference type="InterPro" id="IPR052523">
    <property type="entry name" value="Trichothecene_AcTrans"/>
</dbReference>
<gene>
    <name evidence="2" type="ORF">EJ08DRAFT_388425</name>
</gene>